<dbReference type="EMBL" id="PJCH01000015">
    <property type="protein sequence ID" value="PQA86507.1"/>
    <property type="molecule type" value="Genomic_DNA"/>
</dbReference>
<dbReference type="OrthoDB" id="338237at2"/>
<evidence type="ECO:0000313" key="1">
    <source>
        <dbReference type="EMBL" id="PQA86507.1"/>
    </source>
</evidence>
<dbReference type="InterPro" id="IPR034660">
    <property type="entry name" value="DinB/YfiT-like"/>
</dbReference>
<dbReference type="InterPro" id="IPR018531">
    <property type="entry name" value="DUF1993"/>
</dbReference>
<dbReference type="AlphaFoldDB" id="A0A2S7K1X7"/>
<dbReference type="Gene3D" id="1.20.120.450">
    <property type="entry name" value="dinb family like domain"/>
    <property type="match status" value="1"/>
</dbReference>
<sequence>MTFPISQIAETALGQMFGGLERALKKGAAHAEANKVEESVYLDWRLAPDMFPMKRQVQIATELPARGLARLAGAPLPSFDDKEENFAALLARIDKARDFIKDLDMQAVDRNPDANITVPMGPQEMTFARSAYFLTFVLPNLYFHITAAYLNLRNMGVDVGKLDYMNAQQEA</sequence>
<gene>
    <name evidence="1" type="ORF">CW354_19475</name>
</gene>
<dbReference type="PANTHER" id="PTHR36922">
    <property type="entry name" value="BLL2446 PROTEIN"/>
    <property type="match status" value="1"/>
</dbReference>
<organism evidence="1 2">
    <name type="scientific">Hyphococcus luteus</name>
    <dbReference type="NCBI Taxonomy" id="2058213"/>
    <lineage>
        <taxon>Bacteria</taxon>
        <taxon>Pseudomonadati</taxon>
        <taxon>Pseudomonadota</taxon>
        <taxon>Alphaproteobacteria</taxon>
        <taxon>Parvularculales</taxon>
        <taxon>Parvularculaceae</taxon>
        <taxon>Hyphococcus</taxon>
    </lineage>
</organism>
<dbReference type="RefSeq" id="WP_104831719.1">
    <property type="nucleotide sequence ID" value="NZ_PJCH01000015.1"/>
</dbReference>
<proteinExistence type="predicted"/>
<dbReference type="Pfam" id="PF09351">
    <property type="entry name" value="DUF1993"/>
    <property type="match status" value="1"/>
</dbReference>
<protein>
    <submittedName>
        <fullName evidence="1">DUF1993 domain-containing protein</fullName>
    </submittedName>
</protein>
<comment type="caution">
    <text evidence="1">The sequence shown here is derived from an EMBL/GenBank/DDBJ whole genome shotgun (WGS) entry which is preliminary data.</text>
</comment>
<reference evidence="1 2" key="1">
    <citation type="submission" date="2017-12" db="EMBL/GenBank/DDBJ databases">
        <authorList>
            <person name="Hurst M.R.H."/>
        </authorList>
    </citation>
    <scope>NUCLEOTIDE SEQUENCE [LARGE SCALE GENOMIC DNA]</scope>
    <source>
        <strain evidence="1 2">SY-3-19</strain>
    </source>
</reference>
<evidence type="ECO:0000313" key="2">
    <source>
        <dbReference type="Proteomes" id="UP000239504"/>
    </source>
</evidence>
<keyword evidence="2" id="KW-1185">Reference proteome</keyword>
<dbReference type="SUPFAM" id="SSF109854">
    <property type="entry name" value="DinB/YfiT-like putative metalloenzymes"/>
    <property type="match status" value="1"/>
</dbReference>
<accession>A0A2S7K1X7</accession>
<dbReference type="Proteomes" id="UP000239504">
    <property type="component" value="Unassembled WGS sequence"/>
</dbReference>
<name>A0A2S7K1X7_9PROT</name>
<dbReference type="PANTHER" id="PTHR36922:SF1">
    <property type="entry name" value="DUF1993 DOMAIN-CONTAINING PROTEIN"/>
    <property type="match status" value="1"/>
</dbReference>